<reference evidence="2" key="1">
    <citation type="journal article" date="2019" name="Int. J. Syst. Evol. Microbiol.">
        <title>The Global Catalogue of Microorganisms (GCM) 10K type strain sequencing project: providing services to taxonomists for standard genome sequencing and annotation.</title>
        <authorList>
            <consortium name="The Broad Institute Genomics Platform"/>
            <consortium name="The Broad Institute Genome Sequencing Center for Infectious Disease"/>
            <person name="Wu L."/>
            <person name="Ma J."/>
        </authorList>
    </citation>
    <scope>NUCLEOTIDE SEQUENCE [LARGE SCALE GENOMIC DNA]</scope>
    <source>
        <strain evidence="2">JCM 31037</strain>
    </source>
</reference>
<dbReference type="Proteomes" id="UP001597260">
    <property type="component" value="Unassembled WGS sequence"/>
</dbReference>
<protein>
    <submittedName>
        <fullName evidence="1">Uncharacterized protein</fullName>
    </submittedName>
</protein>
<keyword evidence="2" id="KW-1185">Reference proteome</keyword>
<comment type="caution">
    <text evidence="1">The sequence shown here is derived from an EMBL/GenBank/DDBJ whole genome shotgun (WGS) entry which is preliminary data.</text>
</comment>
<sequence length="146" mass="16389">MKISSRVEPLVRNAIHAAVKRDFLKLEEALKSFPDDRAVQQGVELALAVTLYVMRDIHQGKPSDEETVAVAVEIARAEAWARPTEEEVSTFLLRLMNGQRFAESVPIENVIILAFVSVANLLASCHRDDENWWDYLDRAEAALEAA</sequence>
<evidence type="ECO:0000313" key="2">
    <source>
        <dbReference type="Proteomes" id="UP001597260"/>
    </source>
</evidence>
<dbReference type="RefSeq" id="WP_377567498.1">
    <property type="nucleotide sequence ID" value="NZ_JBHTMP010000005.1"/>
</dbReference>
<name>A0ABW3Y7Y4_9ACTN</name>
<gene>
    <name evidence="1" type="ORF">ACFQ4H_05150</name>
</gene>
<organism evidence="1 2">
    <name type="scientific">Micromonospora sonneratiae</name>
    <dbReference type="NCBI Taxonomy" id="1184706"/>
    <lineage>
        <taxon>Bacteria</taxon>
        <taxon>Bacillati</taxon>
        <taxon>Actinomycetota</taxon>
        <taxon>Actinomycetes</taxon>
        <taxon>Micromonosporales</taxon>
        <taxon>Micromonosporaceae</taxon>
        <taxon>Micromonospora</taxon>
    </lineage>
</organism>
<dbReference type="EMBL" id="JBHTMP010000005">
    <property type="protein sequence ID" value="MFD1320476.1"/>
    <property type="molecule type" value="Genomic_DNA"/>
</dbReference>
<proteinExistence type="predicted"/>
<accession>A0ABW3Y7Y4</accession>
<evidence type="ECO:0000313" key="1">
    <source>
        <dbReference type="EMBL" id="MFD1320476.1"/>
    </source>
</evidence>